<dbReference type="AlphaFoldDB" id="A0A7J8QMU4"/>
<dbReference type="InterPro" id="IPR036457">
    <property type="entry name" value="PPM-type-like_dom_sf"/>
</dbReference>
<sequence length="45" mass="5202">MNCHVAKFMQIQQHKLGLFSVYDGHLGDIISSYLKKHLFANILNK</sequence>
<evidence type="ECO:0008006" key="3">
    <source>
        <dbReference type="Google" id="ProtNLM"/>
    </source>
</evidence>
<feature type="non-terminal residue" evidence="1">
    <location>
        <position position="45"/>
    </location>
</feature>
<proteinExistence type="predicted"/>
<comment type="caution">
    <text evidence="1">The sequence shown here is derived from an EMBL/GenBank/DDBJ whole genome shotgun (WGS) entry which is preliminary data.</text>
</comment>
<dbReference type="Gene3D" id="3.60.40.10">
    <property type="entry name" value="PPM-type phosphatase domain"/>
    <property type="match status" value="1"/>
</dbReference>
<accession>A0A7J8QMU4</accession>
<name>A0A7J8QMU4_GOSRA</name>
<evidence type="ECO:0000313" key="1">
    <source>
        <dbReference type="EMBL" id="MBA0602526.1"/>
    </source>
</evidence>
<evidence type="ECO:0000313" key="2">
    <source>
        <dbReference type="Proteomes" id="UP000593578"/>
    </source>
</evidence>
<dbReference type="SUPFAM" id="SSF81606">
    <property type="entry name" value="PP2C-like"/>
    <property type="match status" value="1"/>
</dbReference>
<dbReference type="EMBL" id="JABEZZ010000013">
    <property type="protein sequence ID" value="MBA0602526.1"/>
    <property type="molecule type" value="Genomic_DNA"/>
</dbReference>
<reference evidence="1 2" key="1">
    <citation type="journal article" date="2019" name="Genome Biol. Evol.">
        <title>Insights into the evolution of the New World diploid cottons (Gossypium, subgenus Houzingenia) based on genome sequencing.</title>
        <authorList>
            <person name="Grover C.E."/>
            <person name="Arick M.A. 2nd"/>
            <person name="Thrash A."/>
            <person name="Conover J.L."/>
            <person name="Sanders W.S."/>
            <person name="Peterson D.G."/>
            <person name="Frelichowski J.E."/>
            <person name="Scheffler J.A."/>
            <person name="Scheffler B.E."/>
            <person name="Wendel J.F."/>
        </authorList>
    </citation>
    <scope>NUCLEOTIDE SEQUENCE [LARGE SCALE GENOMIC DNA]</scope>
    <source>
        <strain evidence="1">8</strain>
        <tissue evidence="1">Leaf</tissue>
    </source>
</reference>
<dbReference type="Proteomes" id="UP000593578">
    <property type="component" value="Unassembled WGS sequence"/>
</dbReference>
<organism evidence="1 2">
    <name type="scientific">Gossypium raimondii</name>
    <name type="common">Peruvian cotton</name>
    <name type="synonym">Gossypium klotzschianum subsp. raimondii</name>
    <dbReference type="NCBI Taxonomy" id="29730"/>
    <lineage>
        <taxon>Eukaryota</taxon>
        <taxon>Viridiplantae</taxon>
        <taxon>Streptophyta</taxon>
        <taxon>Embryophyta</taxon>
        <taxon>Tracheophyta</taxon>
        <taxon>Spermatophyta</taxon>
        <taxon>Magnoliopsida</taxon>
        <taxon>eudicotyledons</taxon>
        <taxon>Gunneridae</taxon>
        <taxon>Pentapetalae</taxon>
        <taxon>rosids</taxon>
        <taxon>malvids</taxon>
        <taxon>Malvales</taxon>
        <taxon>Malvaceae</taxon>
        <taxon>Malvoideae</taxon>
        <taxon>Gossypium</taxon>
    </lineage>
</organism>
<protein>
    <recommendedName>
        <fullName evidence="3">PPM-type phosphatase domain-containing protein</fullName>
    </recommendedName>
</protein>
<gene>
    <name evidence="1" type="ORF">Gorai_002706</name>
</gene>